<dbReference type="Pfam" id="PF13361">
    <property type="entry name" value="UvrD_C"/>
    <property type="match status" value="2"/>
</dbReference>
<comment type="catalytic activity">
    <reaction evidence="9">
        <text>ATP + H2O = ADP + phosphate + H(+)</text>
        <dbReference type="Rhea" id="RHEA:13065"/>
        <dbReference type="ChEBI" id="CHEBI:15377"/>
        <dbReference type="ChEBI" id="CHEBI:15378"/>
        <dbReference type="ChEBI" id="CHEBI:30616"/>
        <dbReference type="ChEBI" id="CHEBI:43474"/>
        <dbReference type="ChEBI" id="CHEBI:456216"/>
        <dbReference type="EC" id="5.6.2.4"/>
    </reaction>
</comment>
<sequence length="646" mass="72815">MAQFIPPLNETTLKNMDTAGERRVARFLQTHLDDNCLVWYNTPAGKQRLYADFIILMPDKGLLCLEVKDWNIFKLKLAELNRDTWKVLIEGSLKQIVFKAPLEQARSYVHNIVNLLKKDERLQQDEGRHIGNLRFPYAYGAVFTGFSYPDICQRIQADSLNAVLPRHLALYQDDLKEKNRASVLKRLHGMFEHPFPCSLSQKEINLIRWYLFPEIRINTPQQLSLLDGTDDTPPATQLEPAAKPITVTADMIKIMDVQQEQLARSMGGGHRVIHGVAGSGKTLILGVRAAYLAEQTDKPILILCYNAALCAKLRAVMAEKGVADQVQVHTFHSWCSALVKQHGINLLPEERKLPYYKGTELAAIRAVRDDLITADHRYGAVLIDEGHDFDADWLQTAVRMTDEQQNLLLLYDDAQAIYQNGNRLGFSLKSVGIQARGRTSILRLNYRNTKEIIGFAYLFSQNKIQPRDGGEDGIPLLEPEAAGDNGLSPFVRACDSWQGELAFLGERLDKWRAEAYPLSNIAILCHTSAQCNDVCALLKSKNIPCQALQNPSARRRYQPDQEAVTVCTMHSSKGLEFQRVMLMGAGYLKDKTTRDQTESTRLLYVAMTRAQAYLMITVSGDNALAAKLLDTFRQWRAMQTAAIPPN</sequence>
<dbReference type="GO" id="GO:0043138">
    <property type="term" value="F:3'-5' DNA helicase activity"/>
    <property type="evidence" value="ECO:0007669"/>
    <property type="project" value="UniProtKB-EC"/>
</dbReference>
<evidence type="ECO:0000256" key="1">
    <source>
        <dbReference type="ARBA" id="ARBA00022741"/>
    </source>
</evidence>
<dbReference type="EC" id="5.6.2.4" evidence="7"/>
<dbReference type="Pfam" id="PF00580">
    <property type="entry name" value="UvrD-helicase"/>
    <property type="match status" value="1"/>
</dbReference>
<dbReference type="SUPFAM" id="SSF52540">
    <property type="entry name" value="P-loop containing nucleoside triphosphate hydrolases"/>
    <property type="match status" value="1"/>
</dbReference>
<evidence type="ECO:0000259" key="10">
    <source>
        <dbReference type="Pfam" id="PF00580"/>
    </source>
</evidence>
<dbReference type="InterPro" id="IPR000212">
    <property type="entry name" value="DNA_helicase_UvrD/REP"/>
</dbReference>
<dbReference type="Gene3D" id="3.40.50.300">
    <property type="entry name" value="P-loop containing nucleotide triphosphate hydrolases"/>
    <property type="match status" value="2"/>
</dbReference>
<organism evidence="13 14">
    <name type="scientific">Neisseria shayeganii</name>
    <dbReference type="NCBI Taxonomy" id="607712"/>
    <lineage>
        <taxon>Bacteria</taxon>
        <taxon>Pseudomonadati</taxon>
        <taxon>Pseudomonadota</taxon>
        <taxon>Betaproteobacteria</taxon>
        <taxon>Neisseriales</taxon>
        <taxon>Neisseriaceae</taxon>
        <taxon>Neisseria</taxon>
    </lineage>
</organism>
<evidence type="ECO:0000313" key="14">
    <source>
        <dbReference type="Proteomes" id="UP000514752"/>
    </source>
</evidence>
<name>A0A7D7NAM0_9NEIS</name>
<dbReference type="InterPro" id="IPR011528">
    <property type="entry name" value="NERD"/>
</dbReference>
<dbReference type="PANTHER" id="PTHR11070:SF2">
    <property type="entry name" value="ATP-DEPENDENT DNA HELICASE SRS2"/>
    <property type="match status" value="1"/>
</dbReference>
<evidence type="ECO:0000256" key="7">
    <source>
        <dbReference type="ARBA" id="ARBA00034808"/>
    </source>
</evidence>
<evidence type="ECO:0000313" key="13">
    <source>
        <dbReference type="EMBL" id="QMT39636.1"/>
    </source>
</evidence>
<dbReference type="Pfam" id="PF08378">
    <property type="entry name" value="NERD"/>
    <property type="match status" value="1"/>
</dbReference>
<feature type="domain" description="UvrD-like helicase ATP-binding" evidence="10">
    <location>
        <begin position="257"/>
        <end position="346"/>
    </location>
</feature>
<dbReference type="GO" id="GO:0016787">
    <property type="term" value="F:hydrolase activity"/>
    <property type="evidence" value="ECO:0007669"/>
    <property type="project" value="UniProtKB-KW"/>
</dbReference>
<dbReference type="GO" id="GO:0000725">
    <property type="term" value="P:recombinational repair"/>
    <property type="evidence" value="ECO:0007669"/>
    <property type="project" value="TreeGrafter"/>
</dbReference>
<proteinExistence type="predicted"/>
<keyword evidence="4" id="KW-0067">ATP-binding</keyword>
<dbReference type="AlphaFoldDB" id="A0A7D7NAM0"/>
<evidence type="ECO:0000256" key="8">
    <source>
        <dbReference type="ARBA" id="ARBA00034923"/>
    </source>
</evidence>
<keyword evidence="5" id="KW-0413">Isomerase</keyword>
<evidence type="ECO:0000256" key="6">
    <source>
        <dbReference type="ARBA" id="ARBA00034617"/>
    </source>
</evidence>
<reference evidence="13 14" key="1">
    <citation type="submission" date="2020-07" db="EMBL/GenBank/DDBJ databases">
        <title>Genomic diversity of species in the Neisseriaceae family.</title>
        <authorList>
            <person name="Vincent A.T."/>
            <person name="Bernet E."/>
            <person name="Veyrier F.J."/>
        </authorList>
    </citation>
    <scope>NUCLEOTIDE SEQUENCE [LARGE SCALE GENOMIC DNA]</scope>
    <source>
        <strain evidence="13 14">DSM 22244</strain>
    </source>
</reference>
<feature type="domain" description="UvrD-like helicase C-terminal" evidence="12">
    <location>
        <begin position="442"/>
        <end position="548"/>
    </location>
</feature>
<evidence type="ECO:0000256" key="5">
    <source>
        <dbReference type="ARBA" id="ARBA00023235"/>
    </source>
</evidence>
<dbReference type="KEGG" id="nsg:H3L94_07080"/>
<evidence type="ECO:0000256" key="4">
    <source>
        <dbReference type="ARBA" id="ARBA00022840"/>
    </source>
</evidence>
<dbReference type="EMBL" id="CP059567">
    <property type="protein sequence ID" value="QMT39636.1"/>
    <property type="molecule type" value="Genomic_DNA"/>
</dbReference>
<evidence type="ECO:0000256" key="9">
    <source>
        <dbReference type="ARBA" id="ARBA00048988"/>
    </source>
</evidence>
<accession>A0A7D7NAM0</accession>
<dbReference type="GO" id="GO:0005524">
    <property type="term" value="F:ATP binding"/>
    <property type="evidence" value="ECO:0007669"/>
    <property type="project" value="UniProtKB-KW"/>
</dbReference>
<comment type="catalytic activity">
    <reaction evidence="6">
        <text>Couples ATP hydrolysis with the unwinding of duplex DNA by translocating in the 3'-5' direction.</text>
        <dbReference type="EC" id="5.6.2.4"/>
    </reaction>
</comment>
<dbReference type="InterPro" id="IPR014017">
    <property type="entry name" value="DNA_helicase_UvrD-like_C"/>
</dbReference>
<evidence type="ECO:0000259" key="11">
    <source>
        <dbReference type="Pfam" id="PF08378"/>
    </source>
</evidence>
<keyword evidence="2" id="KW-0378">Hydrolase</keyword>
<dbReference type="Proteomes" id="UP000514752">
    <property type="component" value="Chromosome"/>
</dbReference>
<evidence type="ECO:0000259" key="12">
    <source>
        <dbReference type="Pfam" id="PF13361"/>
    </source>
</evidence>
<evidence type="ECO:0000256" key="2">
    <source>
        <dbReference type="ARBA" id="ARBA00022801"/>
    </source>
</evidence>
<feature type="domain" description="UvrD-like helicase C-terminal" evidence="12">
    <location>
        <begin position="558"/>
        <end position="618"/>
    </location>
</feature>
<feature type="domain" description="NERD" evidence="11">
    <location>
        <begin position="19"/>
        <end position="118"/>
    </location>
</feature>
<dbReference type="GO" id="GO:0003677">
    <property type="term" value="F:DNA binding"/>
    <property type="evidence" value="ECO:0007669"/>
    <property type="project" value="InterPro"/>
</dbReference>
<keyword evidence="1" id="KW-0547">Nucleotide-binding</keyword>
<dbReference type="InterPro" id="IPR027417">
    <property type="entry name" value="P-loop_NTPase"/>
</dbReference>
<protein>
    <recommendedName>
        <fullName evidence="7">DNA 3'-5' helicase</fullName>
        <ecNumber evidence="7">5.6.2.4</ecNumber>
    </recommendedName>
    <alternativeName>
        <fullName evidence="8">DNA 3'-5' helicase II</fullName>
    </alternativeName>
</protein>
<keyword evidence="3" id="KW-0347">Helicase</keyword>
<evidence type="ECO:0000256" key="3">
    <source>
        <dbReference type="ARBA" id="ARBA00022806"/>
    </source>
</evidence>
<dbReference type="InterPro" id="IPR014016">
    <property type="entry name" value="UvrD-like_ATP-bd"/>
</dbReference>
<gene>
    <name evidence="13" type="ORF">H3L94_07080</name>
</gene>
<dbReference type="PANTHER" id="PTHR11070">
    <property type="entry name" value="UVRD / RECB / PCRA DNA HELICASE FAMILY MEMBER"/>
    <property type="match status" value="1"/>
</dbReference>